<sequence length="338" mass="38342">MPDNSTAEKLTEDPSANKAAQCTVTCVYETVLFDVSRRISIWSKNLINLSLNLTFQNWENENDCTCKIDFKPWHFWSKKGLKSFDMEGKRIDIFWDLRSAKLTGSPEPSADYYVALVSEEQVVLLLGDLKKKAYKRTKSRPSLIDAILLYKKENIFGKKCFSTRAKFDQNSRREHDIVVENTITGPRDPEMWISVDGIVVVHVTNLQWKFRGNETVIVNKLPLQVFWDVHDWLFGNPCGHGMFIFRPGAPEYNHVKDGSSAGGSETGESSTATDTGYVSAESQQTTIADFSLFLYAWKIELRISKLLGVYPFLFLFVILIVVSCNILICANGPSFVSF</sequence>
<comment type="caution">
    <text evidence="3">The sequence shown here is derived from an EMBL/GenBank/DDBJ whole genome shotgun (WGS) entry which is preliminary data.</text>
</comment>
<protein>
    <recommendedName>
        <fullName evidence="5">DUF868 family protein</fullName>
    </recommendedName>
</protein>
<dbReference type="Proteomes" id="UP001202328">
    <property type="component" value="Unassembled WGS sequence"/>
</dbReference>
<evidence type="ECO:0008006" key="5">
    <source>
        <dbReference type="Google" id="ProtNLM"/>
    </source>
</evidence>
<evidence type="ECO:0000256" key="1">
    <source>
        <dbReference type="SAM" id="MobiDB-lite"/>
    </source>
</evidence>
<organism evidence="3 4">
    <name type="scientific">Papaver atlanticum</name>
    <dbReference type="NCBI Taxonomy" id="357466"/>
    <lineage>
        <taxon>Eukaryota</taxon>
        <taxon>Viridiplantae</taxon>
        <taxon>Streptophyta</taxon>
        <taxon>Embryophyta</taxon>
        <taxon>Tracheophyta</taxon>
        <taxon>Spermatophyta</taxon>
        <taxon>Magnoliopsida</taxon>
        <taxon>Ranunculales</taxon>
        <taxon>Papaveraceae</taxon>
        <taxon>Papaveroideae</taxon>
        <taxon>Papaver</taxon>
    </lineage>
</organism>
<name>A0AAD4TJI0_9MAGN</name>
<dbReference type="EMBL" id="JAJJMB010000989">
    <property type="protein sequence ID" value="KAI3959729.1"/>
    <property type="molecule type" value="Genomic_DNA"/>
</dbReference>
<feature type="compositionally biased region" description="Low complexity" evidence="1">
    <location>
        <begin position="266"/>
        <end position="275"/>
    </location>
</feature>
<feature type="region of interest" description="Disordered" evidence="1">
    <location>
        <begin position="256"/>
        <end position="275"/>
    </location>
</feature>
<accession>A0AAD4TJI0</accession>
<dbReference type="InterPro" id="IPR008586">
    <property type="entry name" value="DUF868_pln"/>
</dbReference>
<dbReference type="PANTHER" id="PTHR31972">
    <property type="entry name" value="EXPRESSED PROTEIN"/>
    <property type="match status" value="1"/>
</dbReference>
<keyword evidence="2" id="KW-0812">Transmembrane</keyword>
<gene>
    <name evidence="3" type="ORF">MKW98_018829</name>
</gene>
<evidence type="ECO:0000313" key="3">
    <source>
        <dbReference type="EMBL" id="KAI3959729.1"/>
    </source>
</evidence>
<dbReference type="Pfam" id="PF05910">
    <property type="entry name" value="DUF868"/>
    <property type="match status" value="1"/>
</dbReference>
<evidence type="ECO:0000313" key="4">
    <source>
        <dbReference type="Proteomes" id="UP001202328"/>
    </source>
</evidence>
<keyword evidence="4" id="KW-1185">Reference proteome</keyword>
<keyword evidence="2" id="KW-0472">Membrane</keyword>
<reference evidence="3" key="1">
    <citation type="submission" date="2022-04" db="EMBL/GenBank/DDBJ databases">
        <title>A functionally conserved STORR gene fusion in Papaver species that diverged 16.8 million years ago.</title>
        <authorList>
            <person name="Catania T."/>
        </authorList>
    </citation>
    <scope>NUCLEOTIDE SEQUENCE</scope>
    <source>
        <strain evidence="3">S-188037</strain>
    </source>
</reference>
<dbReference type="AlphaFoldDB" id="A0AAD4TJI0"/>
<evidence type="ECO:0000256" key="2">
    <source>
        <dbReference type="SAM" id="Phobius"/>
    </source>
</evidence>
<feature type="transmembrane region" description="Helical" evidence="2">
    <location>
        <begin position="307"/>
        <end position="328"/>
    </location>
</feature>
<dbReference type="PANTHER" id="PTHR31972:SF2">
    <property type="entry name" value="DUF868 FAMILY PROTEIN (DUF868)"/>
    <property type="match status" value="1"/>
</dbReference>
<keyword evidence="2" id="KW-1133">Transmembrane helix</keyword>
<proteinExistence type="predicted"/>